<accession>A0A516X713</accession>
<dbReference type="InterPro" id="IPR036390">
    <property type="entry name" value="WH_DNA-bd_sf"/>
</dbReference>
<reference evidence="3 4" key="2">
    <citation type="submission" date="2019-07" db="EMBL/GenBank/DDBJ databases">
        <authorList>
            <person name="Huang Y."/>
        </authorList>
    </citation>
    <scope>NUCLEOTIDE SEQUENCE [LARGE SCALE GENOMIC DNA]</scope>
    <source>
        <strain evidence="3 4">HY188</strain>
    </source>
</reference>
<dbReference type="InterPro" id="IPR036388">
    <property type="entry name" value="WH-like_DNA-bd_sf"/>
</dbReference>
<protein>
    <submittedName>
        <fullName evidence="3">MarR family transcriptional regulator</fullName>
    </submittedName>
</protein>
<dbReference type="PANTHER" id="PTHR39515:SF2">
    <property type="entry name" value="HTH-TYPE TRANSCRIPTIONAL REGULATOR RV0880"/>
    <property type="match status" value="1"/>
</dbReference>
<dbReference type="InterPro" id="IPR000835">
    <property type="entry name" value="HTH_MarR-typ"/>
</dbReference>
<feature type="domain" description="HTH marR-type" evidence="2">
    <location>
        <begin position="23"/>
        <end position="155"/>
    </location>
</feature>
<dbReference type="Proteomes" id="UP000317344">
    <property type="component" value="Chromosome"/>
</dbReference>
<sequence>MSDHAVSPQSPPAGAHPTACADEAALASDLRPVLLRLNNLVRRRVPSVELTPAQSTALTTVLDHGPLRMGELADREQIRMPTATAIIRRVEKLGLVQRRPDPDDGRAVLVELTDSGRERLGHVARERNALLAGLLEQLTDADRQAIADSVPALTAMLALDLPGPERLDDHRSDMTRTQESEPQPR</sequence>
<dbReference type="PROSITE" id="PS50995">
    <property type="entry name" value="HTH_MARR_2"/>
    <property type="match status" value="1"/>
</dbReference>
<dbReference type="PANTHER" id="PTHR39515">
    <property type="entry name" value="CONSERVED PROTEIN"/>
    <property type="match status" value="1"/>
</dbReference>
<organism evidence="3 4">
    <name type="scientific">Tomitella fengzijianii</name>
    <dbReference type="NCBI Taxonomy" id="2597660"/>
    <lineage>
        <taxon>Bacteria</taxon>
        <taxon>Bacillati</taxon>
        <taxon>Actinomycetota</taxon>
        <taxon>Actinomycetes</taxon>
        <taxon>Mycobacteriales</taxon>
        <taxon>Tomitella</taxon>
    </lineage>
</organism>
<dbReference type="RefSeq" id="WP_143910259.1">
    <property type="nucleotide sequence ID" value="NZ_CP041765.1"/>
</dbReference>
<feature type="region of interest" description="Disordered" evidence="1">
    <location>
        <begin position="161"/>
        <end position="185"/>
    </location>
</feature>
<gene>
    <name evidence="3" type="ORF">FO059_17775</name>
</gene>
<dbReference type="Pfam" id="PF01047">
    <property type="entry name" value="MarR"/>
    <property type="match status" value="1"/>
</dbReference>
<dbReference type="Gene3D" id="1.10.10.10">
    <property type="entry name" value="Winged helix-like DNA-binding domain superfamily/Winged helix DNA-binding domain"/>
    <property type="match status" value="1"/>
</dbReference>
<dbReference type="EMBL" id="CP041765">
    <property type="protein sequence ID" value="QDQ98855.1"/>
    <property type="molecule type" value="Genomic_DNA"/>
</dbReference>
<proteinExistence type="predicted"/>
<dbReference type="KEGG" id="toy:FO059_17775"/>
<evidence type="ECO:0000256" key="1">
    <source>
        <dbReference type="SAM" id="MobiDB-lite"/>
    </source>
</evidence>
<feature type="compositionally biased region" description="Basic and acidic residues" evidence="1">
    <location>
        <begin position="163"/>
        <end position="185"/>
    </location>
</feature>
<name>A0A516X713_9ACTN</name>
<dbReference type="AlphaFoldDB" id="A0A516X713"/>
<dbReference type="InterPro" id="IPR052526">
    <property type="entry name" value="HTH-type_Bedaq_tolerance"/>
</dbReference>
<evidence type="ECO:0000313" key="3">
    <source>
        <dbReference type="EMBL" id="QDQ98855.1"/>
    </source>
</evidence>
<evidence type="ECO:0000259" key="2">
    <source>
        <dbReference type="PROSITE" id="PS50995"/>
    </source>
</evidence>
<dbReference type="GO" id="GO:0003700">
    <property type="term" value="F:DNA-binding transcription factor activity"/>
    <property type="evidence" value="ECO:0007669"/>
    <property type="project" value="InterPro"/>
</dbReference>
<dbReference type="SMART" id="SM00347">
    <property type="entry name" value="HTH_MARR"/>
    <property type="match status" value="1"/>
</dbReference>
<keyword evidence="4" id="KW-1185">Reference proteome</keyword>
<dbReference type="SUPFAM" id="SSF46785">
    <property type="entry name" value="Winged helix' DNA-binding domain"/>
    <property type="match status" value="1"/>
</dbReference>
<evidence type="ECO:0000313" key="4">
    <source>
        <dbReference type="Proteomes" id="UP000317344"/>
    </source>
</evidence>
<reference evidence="3 4" key="1">
    <citation type="submission" date="2019-07" db="EMBL/GenBank/DDBJ databases">
        <title>Tomitella cavernea sp. nov., an actinomycete isolated from soil.</title>
        <authorList>
            <person name="Cheng J."/>
        </authorList>
    </citation>
    <scope>NUCLEOTIDE SEQUENCE [LARGE SCALE GENOMIC DNA]</scope>
    <source>
        <strain evidence="3 4">HY188</strain>
    </source>
</reference>
<dbReference type="OrthoDB" id="3215377at2"/>